<dbReference type="Proteomes" id="UP000612055">
    <property type="component" value="Unassembled WGS sequence"/>
</dbReference>
<evidence type="ECO:0000256" key="6">
    <source>
        <dbReference type="ARBA" id="ARBA00023136"/>
    </source>
</evidence>
<dbReference type="AlphaFoldDB" id="A0A835XV15"/>
<evidence type="ECO:0000256" key="3">
    <source>
        <dbReference type="ARBA" id="ARBA00022692"/>
    </source>
</evidence>
<accession>A0A835XV15</accession>
<evidence type="ECO:0000256" key="2">
    <source>
        <dbReference type="ARBA" id="ARBA00006859"/>
    </source>
</evidence>
<comment type="caution">
    <text evidence="9">The sequence shown here is derived from an EMBL/GenBank/DDBJ whole genome shotgun (WGS) entry which is preliminary data.</text>
</comment>
<feature type="transmembrane region" description="Helical" evidence="8">
    <location>
        <begin position="214"/>
        <end position="234"/>
    </location>
</feature>
<feature type="compositionally biased region" description="Low complexity" evidence="7">
    <location>
        <begin position="88"/>
        <end position="112"/>
    </location>
</feature>
<feature type="compositionally biased region" description="Basic and acidic residues" evidence="7">
    <location>
        <begin position="531"/>
        <end position="545"/>
    </location>
</feature>
<keyword evidence="5 8" id="KW-1133">Transmembrane helix</keyword>
<feature type="transmembrane region" description="Helical" evidence="8">
    <location>
        <begin position="592"/>
        <end position="613"/>
    </location>
</feature>
<feature type="transmembrane region" description="Helical" evidence="8">
    <location>
        <begin position="381"/>
        <end position="402"/>
    </location>
</feature>
<gene>
    <name evidence="9" type="ORF">HYH03_011040</name>
</gene>
<evidence type="ECO:0000313" key="10">
    <source>
        <dbReference type="Proteomes" id="UP000612055"/>
    </source>
</evidence>
<protein>
    <recommendedName>
        <fullName evidence="11">Signal peptide peptidase</fullName>
    </recommendedName>
</protein>
<sequence>MPLASWSPRRSSACPARTSRAARVGVLRSTGEQKPEGAVALRPPGFALSANRGCVARTRARKRPHIPPPAHTVVVVSTASVDTPNAESPLGLDDPALAPGPGPSSSSSSSSAAAKPWKWEESWDAVTAYGALASILALGTADFLHTSKAADLPYFVGIAVCTIYVGAHRALTTSQRQQITLKEGILAPVLASVSLFSIYLLIKFIPDFDIKTFLNAYFWLLGSFAISGAAVPVLRKIGGPLGELSIRFPLPEGFLLDEAGASIRQAELAPTDLVAVATALGLASFELASGHSNFTLNNLVAALIATDILQLIGPRSFRTAGLLLMGLLVYDVFWVFGSPKVVGDNVMLTVATSDLITGPTRILFPRIAGGGSTMEAAAASFPFSLLGLGDIAIPGLLACLALRYDASRSVDMKARALAAAEAMEEAIAGLQPGATGLQVANATADAAFAAYDRVADRELRQRDRAVDGVDREGGRAAAAASSLGQAFVRGVSAAAGGATGGSAALGGSRDSLSAGSPSGRLGAALASVGDEGGKAGEEEARRQREEEEQEAKEAYVPVSEAALNNRTYFSAVMVSYVLGLVGAFVANDITGLGQPALLYIVPCTLGAVALTAAQRGELERIWNFTDRPSFGVPSREGADANKNQH</sequence>
<evidence type="ECO:0000256" key="8">
    <source>
        <dbReference type="SAM" id="Phobius"/>
    </source>
</evidence>
<feature type="transmembrane region" description="Helical" evidence="8">
    <location>
        <begin position="568"/>
        <end position="586"/>
    </location>
</feature>
<comment type="similarity">
    <text evidence="2">Belongs to the peptidase A22B family.</text>
</comment>
<dbReference type="InterPro" id="IPR006639">
    <property type="entry name" value="Preselin/SPP"/>
</dbReference>
<dbReference type="GO" id="GO:0098553">
    <property type="term" value="C:lumenal side of endoplasmic reticulum membrane"/>
    <property type="evidence" value="ECO:0007669"/>
    <property type="project" value="TreeGrafter"/>
</dbReference>
<dbReference type="GO" id="GO:0098554">
    <property type="term" value="C:cytoplasmic side of endoplasmic reticulum membrane"/>
    <property type="evidence" value="ECO:0007669"/>
    <property type="project" value="TreeGrafter"/>
</dbReference>
<proteinExistence type="inferred from homology"/>
<dbReference type="SMART" id="SM00730">
    <property type="entry name" value="PSN"/>
    <property type="match status" value="1"/>
</dbReference>
<keyword evidence="6 8" id="KW-0472">Membrane</keyword>
<dbReference type="GO" id="GO:0006465">
    <property type="term" value="P:signal peptide processing"/>
    <property type="evidence" value="ECO:0007669"/>
    <property type="project" value="TreeGrafter"/>
</dbReference>
<evidence type="ECO:0000256" key="7">
    <source>
        <dbReference type="SAM" id="MobiDB-lite"/>
    </source>
</evidence>
<dbReference type="PANTHER" id="PTHR12174">
    <property type="entry name" value="SIGNAL PEPTIDE PEPTIDASE"/>
    <property type="match status" value="1"/>
</dbReference>
<evidence type="ECO:0000256" key="4">
    <source>
        <dbReference type="ARBA" id="ARBA00022801"/>
    </source>
</evidence>
<keyword evidence="3 8" id="KW-0812">Transmembrane</keyword>
<reference evidence="9" key="1">
    <citation type="journal article" date="2020" name="bioRxiv">
        <title>Comparative genomics of Chlamydomonas.</title>
        <authorList>
            <person name="Craig R.J."/>
            <person name="Hasan A.R."/>
            <person name="Ness R.W."/>
            <person name="Keightley P.D."/>
        </authorList>
    </citation>
    <scope>NUCLEOTIDE SEQUENCE</scope>
    <source>
        <strain evidence="9">CCAP 11/70</strain>
    </source>
</reference>
<dbReference type="EMBL" id="JAEHOE010000060">
    <property type="protein sequence ID" value="KAG2490651.1"/>
    <property type="molecule type" value="Genomic_DNA"/>
</dbReference>
<feature type="transmembrane region" description="Helical" evidence="8">
    <location>
        <begin position="319"/>
        <end position="337"/>
    </location>
</feature>
<dbReference type="Pfam" id="PF04258">
    <property type="entry name" value="Peptidase_A22B"/>
    <property type="match status" value="2"/>
</dbReference>
<dbReference type="OrthoDB" id="29661at2759"/>
<name>A0A835XV15_9CHLO</name>
<evidence type="ECO:0000313" key="9">
    <source>
        <dbReference type="EMBL" id="KAG2490651.1"/>
    </source>
</evidence>
<evidence type="ECO:0000256" key="5">
    <source>
        <dbReference type="ARBA" id="ARBA00022989"/>
    </source>
</evidence>
<dbReference type="PANTHER" id="PTHR12174:SF73">
    <property type="entry name" value="SIGNAL PEPTIDE PEPTIDASE DOMAIN CONTAINING PROTEIN"/>
    <property type="match status" value="1"/>
</dbReference>
<feature type="region of interest" description="Disordered" evidence="7">
    <location>
        <begin position="523"/>
        <end position="552"/>
    </location>
</feature>
<dbReference type="InterPro" id="IPR007369">
    <property type="entry name" value="Peptidase_A22B_SPP"/>
</dbReference>
<feature type="region of interest" description="Disordered" evidence="7">
    <location>
        <begin position="1"/>
        <end position="42"/>
    </location>
</feature>
<organism evidence="9 10">
    <name type="scientific">Edaphochlamys debaryana</name>
    <dbReference type="NCBI Taxonomy" id="47281"/>
    <lineage>
        <taxon>Eukaryota</taxon>
        <taxon>Viridiplantae</taxon>
        <taxon>Chlorophyta</taxon>
        <taxon>core chlorophytes</taxon>
        <taxon>Chlorophyceae</taxon>
        <taxon>CS clade</taxon>
        <taxon>Chlamydomonadales</taxon>
        <taxon>Chlamydomonadales incertae sedis</taxon>
        <taxon>Edaphochlamys</taxon>
    </lineage>
</organism>
<keyword evidence="10" id="KW-1185">Reference proteome</keyword>
<feature type="transmembrane region" description="Helical" evidence="8">
    <location>
        <begin position="125"/>
        <end position="146"/>
    </location>
</feature>
<feature type="region of interest" description="Disordered" evidence="7">
    <location>
        <begin position="84"/>
        <end position="112"/>
    </location>
</feature>
<feature type="transmembrane region" description="Helical" evidence="8">
    <location>
        <begin position="152"/>
        <end position="172"/>
    </location>
</feature>
<evidence type="ECO:0000256" key="1">
    <source>
        <dbReference type="ARBA" id="ARBA00004127"/>
    </source>
</evidence>
<comment type="subcellular location">
    <subcellularLocation>
        <location evidence="1">Endomembrane system</location>
        <topology evidence="1">Multi-pass membrane protein</topology>
    </subcellularLocation>
</comment>
<dbReference type="GO" id="GO:0033619">
    <property type="term" value="P:membrane protein proteolysis"/>
    <property type="evidence" value="ECO:0007669"/>
    <property type="project" value="TreeGrafter"/>
</dbReference>
<evidence type="ECO:0008006" key="11">
    <source>
        <dbReference type="Google" id="ProtNLM"/>
    </source>
</evidence>
<keyword evidence="4" id="KW-0378">Hydrolase</keyword>
<feature type="transmembrane region" description="Helical" evidence="8">
    <location>
        <begin position="184"/>
        <end position="202"/>
    </location>
</feature>
<dbReference type="GO" id="GO:0042500">
    <property type="term" value="F:aspartic endopeptidase activity, intramembrane cleaving"/>
    <property type="evidence" value="ECO:0007669"/>
    <property type="project" value="InterPro"/>
</dbReference>